<reference evidence="2 3" key="1">
    <citation type="submission" date="2019-02" db="EMBL/GenBank/DDBJ databases">
        <title>Deep-cultivation of Planctomycetes and their phenomic and genomic characterization uncovers novel biology.</title>
        <authorList>
            <person name="Wiegand S."/>
            <person name="Jogler M."/>
            <person name="Boedeker C."/>
            <person name="Pinto D."/>
            <person name="Vollmers J."/>
            <person name="Rivas-Marin E."/>
            <person name="Kohn T."/>
            <person name="Peeters S.H."/>
            <person name="Heuer A."/>
            <person name="Rast P."/>
            <person name="Oberbeckmann S."/>
            <person name="Bunk B."/>
            <person name="Jeske O."/>
            <person name="Meyerdierks A."/>
            <person name="Storesund J.E."/>
            <person name="Kallscheuer N."/>
            <person name="Luecker S."/>
            <person name="Lage O.M."/>
            <person name="Pohl T."/>
            <person name="Merkel B.J."/>
            <person name="Hornburger P."/>
            <person name="Mueller R.-W."/>
            <person name="Bruemmer F."/>
            <person name="Labrenz M."/>
            <person name="Spormann A.M."/>
            <person name="Op den Camp H."/>
            <person name="Overmann J."/>
            <person name="Amann R."/>
            <person name="Jetten M.S.M."/>
            <person name="Mascher T."/>
            <person name="Medema M.H."/>
            <person name="Devos D.P."/>
            <person name="Kaster A.-K."/>
            <person name="Ovreas L."/>
            <person name="Rohde M."/>
            <person name="Galperin M.Y."/>
            <person name="Jogler C."/>
        </authorList>
    </citation>
    <scope>NUCLEOTIDE SEQUENCE [LARGE SCALE GENOMIC DNA]</scope>
    <source>
        <strain evidence="2 3">V22</strain>
    </source>
</reference>
<dbReference type="InterPro" id="IPR011010">
    <property type="entry name" value="DNA_brk_join_enz"/>
</dbReference>
<dbReference type="Proteomes" id="UP000319976">
    <property type="component" value="Chromosome"/>
</dbReference>
<proteinExistence type="predicted"/>
<dbReference type="EMBL" id="CP036316">
    <property type="protein sequence ID" value="QDT66664.1"/>
    <property type="molecule type" value="Genomic_DNA"/>
</dbReference>
<protein>
    <recommendedName>
        <fullName evidence="4">Phage integrase family protein</fullName>
    </recommendedName>
</protein>
<organism evidence="2 3">
    <name type="scientific">Calycomorphotria hydatis</name>
    <dbReference type="NCBI Taxonomy" id="2528027"/>
    <lineage>
        <taxon>Bacteria</taxon>
        <taxon>Pseudomonadati</taxon>
        <taxon>Planctomycetota</taxon>
        <taxon>Planctomycetia</taxon>
        <taxon>Planctomycetales</taxon>
        <taxon>Planctomycetaceae</taxon>
        <taxon>Calycomorphotria</taxon>
    </lineage>
</organism>
<dbReference type="KEGG" id="chya:V22_39350"/>
<dbReference type="GO" id="GO:0006310">
    <property type="term" value="P:DNA recombination"/>
    <property type="evidence" value="ECO:0007669"/>
    <property type="project" value="UniProtKB-KW"/>
</dbReference>
<evidence type="ECO:0008006" key="4">
    <source>
        <dbReference type="Google" id="ProtNLM"/>
    </source>
</evidence>
<dbReference type="RefSeq" id="WP_145265925.1">
    <property type="nucleotide sequence ID" value="NZ_CP036316.1"/>
</dbReference>
<dbReference type="GO" id="GO:0015074">
    <property type="term" value="P:DNA integration"/>
    <property type="evidence" value="ECO:0007669"/>
    <property type="project" value="InterPro"/>
</dbReference>
<dbReference type="SUPFAM" id="SSF56349">
    <property type="entry name" value="DNA breaking-rejoining enzymes"/>
    <property type="match status" value="1"/>
</dbReference>
<dbReference type="AlphaFoldDB" id="A0A517TE68"/>
<dbReference type="InterPro" id="IPR013762">
    <property type="entry name" value="Integrase-like_cat_sf"/>
</dbReference>
<dbReference type="OrthoDB" id="215580at2"/>
<evidence type="ECO:0000313" key="2">
    <source>
        <dbReference type="EMBL" id="QDT66664.1"/>
    </source>
</evidence>
<keyword evidence="1" id="KW-0233">DNA recombination</keyword>
<accession>A0A517TE68</accession>
<evidence type="ECO:0000256" key="1">
    <source>
        <dbReference type="ARBA" id="ARBA00023172"/>
    </source>
</evidence>
<name>A0A517TE68_9PLAN</name>
<gene>
    <name evidence="2" type="ORF">V22_39350</name>
</gene>
<sequence length="489" mass="55989">MARPPRLNWDDSRRKWRVVYRGKKYRFDGGTGKSDREAKRQAEVEWREVKTRLDLEAEEAKPHRQEYRNVIAEWDNVLRWATEHGDDMIASQAREKIHSLEERLSLRVPPPLAWSDRFFSGPEPLTEINEHMAPAYRSAGLEPIIEVAGPVPAEHSLWKDRLAAQDLREKKADSNVTFVANVDRFLKQKRTEVAAGQLSAARAESLRTYLEIVMNFTGRTTSVQRISGATLTSFRQHLLERVSSKEISDYYARDVFAAFKLFVKWLANDTDVLENLPRNIDAKGMSISIAERKAKTLTAEQIKILLRDASQRTRLYLLLGLNCAMTQIDMSDLRYEEVDWENGIITRKRSKTSDCESVPEVSWVLWPLTQELLKKERSTGSEYVLLTRDGQPLRTDHLEGGSFKKTDAVRAAVRRLAVKTDVAFTVKALKKTSASLLRSHKDYKGLTSLFLDHAPTSVADRFYTTVPQELLNEAISWLGRELQITANTE</sequence>
<dbReference type="Gene3D" id="1.10.443.10">
    <property type="entry name" value="Intergrase catalytic core"/>
    <property type="match status" value="1"/>
</dbReference>
<keyword evidence="3" id="KW-1185">Reference proteome</keyword>
<dbReference type="GO" id="GO:0003677">
    <property type="term" value="F:DNA binding"/>
    <property type="evidence" value="ECO:0007669"/>
    <property type="project" value="InterPro"/>
</dbReference>
<evidence type="ECO:0000313" key="3">
    <source>
        <dbReference type="Proteomes" id="UP000319976"/>
    </source>
</evidence>